<dbReference type="InterPro" id="IPR015943">
    <property type="entry name" value="WD40/YVTN_repeat-like_dom_sf"/>
</dbReference>
<dbReference type="EMBL" id="UYRV01008599">
    <property type="protein sequence ID" value="VDK55748.1"/>
    <property type="molecule type" value="Genomic_DNA"/>
</dbReference>
<dbReference type="GO" id="GO:0000226">
    <property type="term" value="P:microtubule cytoskeleton organization"/>
    <property type="evidence" value="ECO:0007669"/>
    <property type="project" value="TreeGrafter"/>
</dbReference>
<name>A0A3P6SPX5_CYLGO</name>
<dbReference type="GO" id="GO:0008017">
    <property type="term" value="F:microtubule binding"/>
    <property type="evidence" value="ECO:0007669"/>
    <property type="project" value="TreeGrafter"/>
</dbReference>
<protein>
    <submittedName>
        <fullName evidence="3">Uncharacterized protein</fullName>
    </submittedName>
</protein>
<dbReference type="OrthoDB" id="47802at2759"/>
<accession>A0A3P6SPX5</accession>
<evidence type="ECO:0000313" key="4">
    <source>
        <dbReference type="Proteomes" id="UP000271889"/>
    </source>
</evidence>
<dbReference type="InterPro" id="IPR036322">
    <property type="entry name" value="WD40_repeat_dom_sf"/>
</dbReference>
<dbReference type="PANTHER" id="PTHR13720">
    <property type="entry name" value="WD-40 REPEAT PROTEIN"/>
    <property type="match status" value="1"/>
</dbReference>
<dbReference type="PANTHER" id="PTHR13720:SF50">
    <property type="entry name" value="ECHINODERM MICROTUBULE-ASSOCIATED PROTEIN-LIKE 2"/>
    <property type="match status" value="1"/>
</dbReference>
<dbReference type="Proteomes" id="UP000271889">
    <property type="component" value="Unassembled WGS sequence"/>
</dbReference>
<gene>
    <name evidence="3" type="ORF">CGOC_LOCUS3410</name>
</gene>
<dbReference type="Pfam" id="PF00400">
    <property type="entry name" value="WD40"/>
    <property type="match status" value="1"/>
</dbReference>
<evidence type="ECO:0000256" key="2">
    <source>
        <dbReference type="ARBA" id="ARBA00022737"/>
    </source>
</evidence>
<sequence length="197" mass="21231">MCFVGSGDVITGDSNGTLTLWDPNTYKAKKQAHVVHHGGVFALCISKKGTLLSAGKDRTIAEWETTDLVRRRRPVELPDDAGTPRVLLNPVGDKIIVGTSRNTLYSGDFEAGFEEIVDESITCASVNPSSSLLALGFATGAWKVMDLSSIEMVFEQKGSSQAVTAIQFAPSGDLLFVATKVSFSKYFMKLLTNSAYL</sequence>
<proteinExistence type="predicted"/>
<dbReference type="AlphaFoldDB" id="A0A3P6SPX5"/>
<dbReference type="InterPro" id="IPR001680">
    <property type="entry name" value="WD40_rpt"/>
</dbReference>
<evidence type="ECO:0000256" key="1">
    <source>
        <dbReference type="ARBA" id="ARBA00022574"/>
    </source>
</evidence>
<keyword evidence="2" id="KW-0677">Repeat</keyword>
<organism evidence="3 4">
    <name type="scientific">Cylicostephanus goldi</name>
    <name type="common">Nematode worm</name>
    <dbReference type="NCBI Taxonomy" id="71465"/>
    <lineage>
        <taxon>Eukaryota</taxon>
        <taxon>Metazoa</taxon>
        <taxon>Ecdysozoa</taxon>
        <taxon>Nematoda</taxon>
        <taxon>Chromadorea</taxon>
        <taxon>Rhabditida</taxon>
        <taxon>Rhabditina</taxon>
        <taxon>Rhabditomorpha</taxon>
        <taxon>Strongyloidea</taxon>
        <taxon>Strongylidae</taxon>
        <taxon>Cylicostephanus</taxon>
    </lineage>
</organism>
<dbReference type="InterPro" id="IPR050630">
    <property type="entry name" value="WD_repeat_EMAP"/>
</dbReference>
<reference evidence="3 4" key="1">
    <citation type="submission" date="2018-11" db="EMBL/GenBank/DDBJ databases">
        <authorList>
            <consortium name="Pathogen Informatics"/>
        </authorList>
    </citation>
    <scope>NUCLEOTIDE SEQUENCE [LARGE SCALE GENOMIC DNA]</scope>
</reference>
<evidence type="ECO:0000313" key="3">
    <source>
        <dbReference type="EMBL" id="VDK55748.1"/>
    </source>
</evidence>
<dbReference type="GO" id="GO:0072686">
    <property type="term" value="C:mitotic spindle"/>
    <property type="evidence" value="ECO:0007669"/>
    <property type="project" value="TreeGrafter"/>
</dbReference>
<keyword evidence="1" id="KW-0853">WD repeat</keyword>
<dbReference type="Gene3D" id="2.130.10.10">
    <property type="entry name" value="YVTN repeat-like/Quinoprotein amine dehydrogenase"/>
    <property type="match status" value="2"/>
</dbReference>
<dbReference type="SUPFAM" id="SSF50978">
    <property type="entry name" value="WD40 repeat-like"/>
    <property type="match status" value="1"/>
</dbReference>
<keyword evidence="4" id="KW-1185">Reference proteome</keyword>